<evidence type="ECO:0000313" key="3">
    <source>
        <dbReference type="Proteomes" id="UP000299102"/>
    </source>
</evidence>
<dbReference type="EMBL" id="BGZK01000125">
    <property type="protein sequence ID" value="GBP21185.1"/>
    <property type="molecule type" value="Genomic_DNA"/>
</dbReference>
<name>A0A4C1U468_EUMVA</name>
<gene>
    <name evidence="2" type="ORF">EVAR_11216_1</name>
</gene>
<proteinExistence type="predicted"/>
<dbReference type="Proteomes" id="UP000299102">
    <property type="component" value="Unassembled WGS sequence"/>
</dbReference>
<comment type="caution">
    <text evidence="2">The sequence shown here is derived from an EMBL/GenBank/DDBJ whole genome shotgun (WGS) entry which is preliminary data.</text>
</comment>
<evidence type="ECO:0000256" key="1">
    <source>
        <dbReference type="SAM" id="MobiDB-lite"/>
    </source>
</evidence>
<organism evidence="2 3">
    <name type="scientific">Eumeta variegata</name>
    <name type="common">Bagworm moth</name>
    <name type="synonym">Eumeta japonica</name>
    <dbReference type="NCBI Taxonomy" id="151549"/>
    <lineage>
        <taxon>Eukaryota</taxon>
        <taxon>Metazoa</taxon>
        <taxon>Ecdysozoa</taxon>
        <taxon>Arthropoda</taxon>
        <taxon>Hexapoda</taxon>
        <taxon>Insecta</taxon>
        <taxon>Pterygota</taxon>
        <taxon>Neoptera</taxon>
        <taxon>Endopterygota</taxon>
        <taxon>Lepidoptera</taxon>
        <taxon>Glossata</taxon>
        <taxon>Ditrysia</taxon>
        <taxon>Tineoidea</taxon>
        <taxon>Psychidae</taxon>
        <taxon>Oiketicinae</taxon>
        <taxon>Eumeta</taxon>
    </lineage>
</organism>
<accession>A0A4C1U468</accession>
<reference evidence="2 3" key="1">
    <citation type="journal article" date="2019" name="Commun. Biol.">
        <title>The bagworm genome reveals a unique fibroin gene that provides high tensile strength.</title>
        <authorList>
            <person name="Kono N."/>
            <person name="Nakamura H."/>
            <person name="Ohtoshi R."/>
            <person name="Tomita M."/>
            <person name="Numata K."/>
            <person name="Arakawa K."/>
        </authorList>
    </citation>
    <scope>NUCLEOTIDE SEQUENCE [LARGE SCALE GENOMIC DNA]</scope>
</reference>
<sequence length="148" mass="15582">MDTRKPKGVTSGLLASRIRMEYLMDGADGEGSGSPEFSLAGQNAIAAAGTSIRILCECGTSPAHSRAAGASTTARFYNMRNPLSTRRTARCDVSHSSKKKITCRSKQRSGKLRRLRSGTRRAQRRTMSPLRAGAAPTGGSPRAAAGAA</sequence>
<feature type="compositionally biased region" description="Basic residues" evidence="1">
    <location>
        <begin position="96"/>
        <end position="124"/>
    </location>
</feature>
<protein>
    <submittedName>
        <fullName evidence="2">Uncharacterized protein</fullName>
    </submittedName>
</protein>
<evidence type="ECO:0000313" key="2">
    <source>
        <dbReference type="EMBL" id="GBP21185.1"/>
    </source>
</evidence>
<dbReference type="AlphaFoldDB" id="A0A4C1U468"/>
<feature type="region of interest" description="Disordered" evidence="1">
    <location>
        <begin position="86"/>
        <end position="148"/>
    </location>
</feature>
<keyword evidence="3" id="KW-1185">Reference proteome</keyword>